<keyword evidence="3" id="KW-1185">Reference proteome</keyword>
<protein>
    <submittedName>
        <fullName evidence="2">Uncharacterized protein</fullName>
    </submittedName>
</protein>
<dbReference type="AlphaFoldDB" id="A0AAV0YDL9"/>
<reference evidence="2 3" key="1">
    <citation type="submission" date="2023-01" db="EMBL/GenBank/DDBJ databases">
        <authorList>
            <person name="Kreplak J."/>
        </authorList>
    </citation>
    <scope>NUCLEOTIDE SEQUENCE [LARGE SCALE GENOMIC DNA]</scope>
</reference>
<dbReference type="EMBL" id="CATIWC010001362">
    <property type="protein sequence ID" value="CAI8584060.1"/>
    <property type="molecule type" value="Genomic_DNA"/>
</dbReference>
<dbReference type="Proteomes" id="UP001157006">
    <property type="component" value="Unassembled WGS sequence"/>
</dbReference>
<evidence type="ECO:0000313" key="2">
    <source>
        <dbReference type="EMBL" id="CAI8584060.1"/>
    </source>
</evidence>
<evidence type="ECO:0000256" key="1">
    <source>
        <dbReference type="SAM" id="MobiDB-lite"/>
    </source>
</evidence>
<gene>
    <name evidence="2" type="ORF">VFH_U056920</name>
</gene>
<feature type="compositionally biased region" description="Basic and acidic residues" evidence="1">
    <location>
        <begin position="139"/>
        <end position="149"/>
    </location>
</feature>
<accession>A0AAV0YDL9</accession>
<feature type="compositionally biased region" description="Low complexity" evidence="1">
    <location>
        <begin position="150"/>
        <end position="162"/>
    </location>
</feature>
<sequence>MDSKISHLWQPTCTKEKISIGLRVTWERHHHPRSLLLCVHILSILHHPISADPLQISQIKQPTKPQPSLRFSSSSILVQHQLLFKQHGDHELQMQTSSQLDIPTSILIDDARKRNILKIGGIYGLPIGEKYGASSIGGEENKSKGKGVDDSSSNSCKGVSNSANQPSLNTRT</sequence>
<feature type="region of interest" description="Disordered" evidence="1">
    <location>
        <begin position="134"/>
        <end position="172"/>
    </location>
</feature>
<proteinExistence type="predicted"/>
<comment type="caution">
    <text evidence="2">The sequence shown here is derived from an EMBL/GenBank/DDBJ whole genome shotgun (WGS) entry which is preliminary data.</text>
</comment>
<feature type="compositionally biased region" description="Polar residues" evidence="1">
    <location>
        <begin position="163"/>
        <end position="172"/>
    </location>
</feature>
<evidence type="ECO:0000313" key="3">
    <source>
        <dbReference type="Proteomes" id="UP001157006"/>
    </source>
</evidence>
<organism evidence="2 3">
    <name type="scientific">Vicia faba</name>
    <name type="common">Broad bean</name>
    <name type="synonym">Faba vulgaris</name>
    <dbReference type="NCBI Taxonomy" id="3906"/>
    <lineage>
        <taxon>Eukaryota</taxon>
        <taxon>Viridiplantae</taxon>
        <taxon>Streptophyta</taxon>
        <taxon>Embryophyta</taxon>
        <taxon>Tracheophyta</taxon>
        <taxon>Spermatophyta</taxon>
        <taxon>Magnoliopsida</taxon>
        <taxon>eudicotyledons</taxon>
        <taxon>Gunneridae</taxon>
        <taxon>Pentapetalae</taxon>
        <taxon>rosids</taxon>
        <taxon>fabids</taxon>
        <taxon>Fabales</taxon>
        <taxon>Fabaceae</taxon>
        <taxon>Papilionoideae</taxon>
        <taxon>50 kb inversion clade</taxon>
        <taxon>NPAAA clade</taxon>
        <taxon>Hologalegina</taxon>
        <taxon>IRL clade</taxon>
        <taxon>Fabeae</taxon>
        <taxon>Vicia</taxon>
    </lineage>
</organism>
<name>A0AAV0YDL9_VICFA</name>